<evidence type="ECO:0000313" key="9">
    <source>
        <dbReference type="Proteomes" id="UP000679341"/>
    </source>
</evidence>
<protein>
    <recommendedName>
        <fullName evidence="6">3,4-dihydroxy-2-butanone 4-phosphate synthase</fullName>
        <shortName evidence="6">DHBP synthase</shortName>
        <ecNumber evidence="6">4.1.99.12</ecNumber>
    </recommendedName>
</protein>
<feature type="compositionally biased region" description="Low complexity" evidence="7">
    <location>
        <begin position="33"/>
        <end position="43"/>
    </location>
</feature>
<name>A0A8T8LKP6_9EURY</name>
<dbReference type="SUPFAM" id="SSF55821">
    <property type="entry name" value="YrdC/RibB"/>
    <property type="match status" value="1"/>
</dbReference>
<comment type="catalytic activity">
    <reaction evidence="6">
        <text>D-ribulose 5-phosphate = (2S)-2-hydroxy-3-oxobutyl phosphate + formate + H(+)</text>
        <dbReference type="Rhea" id="RHEA:18457"/>
        <dbReference type="ChEBI" id="CHEBI:15378"/>
        <dbReference type="ChEBI" id="CHEBI:15740"/>
        <dbReference type="ChEBI" id="CHEBI:58121"/>
        <dbReference type="ChEBI" id="CHEBI:58830"/>
        <dbReference type="EC" id="4.1.99.12"/>
    </reaction>
</comment>
<proteinExistence type="inferred from homology"/>
<comment type="pathway">
    <text evidence="6">Cofactor biosynthesis; riboflavin biosynthesis; 2-hydroxy-3-oxobutyl phosphate from D-ribulose 5-phosphate: step 1/1.</text>
</comment>
<dbReference type="GO" id="GO:0005829">
    <property type="term" value="C:cytosol"/>
    <property type="evidence" value="ECO:0007669"/>
    <property type="project" value="TreeGrafter"/>
</dbReference>
<evidence type="ECO:0000256" key="5">
    <source>
        <dbReference type="ARBA" id="ARBA00023239"/>
    </source>
</evidence>
<evidence type="ECO:0000256" key="3">
    <source>
        <dbReference type="ARBA" id="ARBA00022842"/>
    </source>
</evidence>
<accession>A0A8T8LKP6</accession>
<dbReference type="Proteomes" id="UP000679341">
    <property type="component" value="Chromosome"/>
</dbReference>
<dbReference type="KEGG" id="hss:J7656_00090"/>
<feature type="region of interest" description="Disordered" evidence="7">
    <location>
        <begin position="1"/>
        <end position="43"/>
    </location>
</feature>
<evidence type="ECO:0000256" key="1">
    <source>
        <dbReference type="ARBA" id="ARBA00022619"/>
    </source>
</evidence>
<keyword evidence="3 6" id="KW-0460">Magnesium</keyword>
<evidence type="ECO:0000256" key="4">
    <source>
        <dbReference type="ARBA" id="ARBA00023211"/>
    </source>
</evidence>
<keyword evidence="4 6" id="KW-0464">Manganese</keyword>
<evidence type="ECO:0000313" key="8">
    <source>
        <dbReference type="EMBL" id="QUO47822.1"/>
    </source>
</evidence>
<gene>
    <name evidence="8" type="primary">ribB</name>
    <name evidence="8" type="ORF">J7656_00090</name>
</gene>
<dbReference type="GO" id="GO:0008686">
    <property type="term" value="F:3,4-dihydroxy-2-butanone-4-phosphate synthase activity"/>
    <property type="evidence" value="ECO:0007669"/>
    <property type="project" value="UniProtKB-EC"/>
</dbReference>
<evidence type="ECO:0000256" key="7">
    <source>
        <dbReference type="SAM" id="MobiDB-lite"/>
    </source>
</evidence>
<sequence>MRADVDADPETSAAAADAAAESDATGEPDAAETDTAGTADAADAADPVERALDAFRAGDPVCVHDFADREGETDIVYPAGAVDEAAVAHMRNDAGGLICVAVSDQVGDAFDLPFLADALDHPAVDDDPDYDDRSSFSLPVNHRDTFTGITDADRAKTIVEVANAAARVREDPTGYGPEDFAAEFRAPGHVHVLRGDRDGLAGRTGHTELGLAMAEAVGAAPAAVVCEMLDDETGDALSPADAAAYAARRDIPYVEGAALVEALK</sequence>
<comment type="function">
    <text evidence="6">Catalyzes the conversion of D-ribulose 5-phosphate to formate and 3,4-dihydroxy-2-butanone 4-phosphate.</text>
</comment>
<comment type="subunit">
    <text evidence="6">Homodimer.</text>
</comment>
<keyword evidence="2 6" id="KW-0479">Metal-binding</keyword>
<dbReference type="OrthoDB" id="25735at2157"/>
<dbReference type="PANTHER" id="PTHR21327:SF46">
    <property type="entry name" value="3,4-DIHYDROXY-2-BUTANONE 4-PHOSPHATE SYNTHASE"/>
    <property type="match status" value="1"/>
</dbReference>
<dbReference type="GO" id="GO:0009231">
    <property type="term" value="P:riboflavin biosynthetic process"/>
    <property type="evidence" value="ECO:0007669"/>
    <property type="project" value="UniProtKB-KW"/>
</dbReference>
<comment type="cofactor">
    <cofactor evidence="6">
        <name>Mg(2+)</name>
        <dbReference type="ChEBI" id="CHEBI:18420"/>
    </cofactor>
    <cofactor evidence="6">
        <name>Mn(2+)</name>
        <dbReference type="ChEBI" id="CHEBI:29035"/>
    </cofactor>
    <text evidence="6">Binds 2 divalent metal cations per subunit. Magnesium or manganese.</text>
</comment>
<dbReference type="PANTHER" id="PTHR21327">
    <property type="entry name" value="GTP CYCLOHYDROLASE II-RELATED"/>
    <property type="match status" value="1"/>
</dbReference>
<evidence type="ECO:0000256" key="2">
    <source>
        <dbReference type="ARBA" id="ARBA00022723"/>
    </source>
</evidence>
<dbReference type="GeneID" id="64825892"/>
<dbReference type="EC" id="4.1.99.12" evidence="6"/>
<reference evidence="8 9" key="1">
    <citation type="submission" date="2021-03" db="EMBL/GenBank/DDBJ databases">
        <title>Halorubrum sodomense MBLA0099, Whole genome shotgun sequencing.</title>
        <authorList>
            <person name="Seo M.-J."/>
            <person name="Cho E.-S."/>
            <person name="Hwang C.Y."/>
        </authorList>
    </citation>
    <scope>NUCLEOTIDE SEQUENCE [LARGE SCALE GENOMIC DNA]</scope>
    <source>
        <strain evidence="8 9">MBLA0099</strain>
    </source>
</reference>
<organism evidence="8 9">
    <name type="scientific">Halorubrum ruber</name>
    <dbReference type="NCBI Taxonomy" id="2982524"/>
    <lineage>
        <taxon>Archaea</taxon>
        <taxon>Methanobacteriati</taxon>
        <taxon>Methanobacteriota</taxon>
        <taxon>Stenosarchaea group</taxon>
        <taxon>Halobacteria</taxon>
        <taxon>Halobacteriales</taxon>
        <taxon>Haloferacaceae</taxon>
        <taxon>Halorubrum</taxon>
    </lineage>
</organism>
<dbReference type="AlphaFoldDB" id="A0A8T8LKP6"/>
<evidence type="ECO:0000256" key="6">
    <source>
        <dbReference type="RuleBase" id="RU003843"/>
    </source>
</evidence>
<feature type="compositionally biased region" description="Low complexity" evidence="7">
    <location>
        <begin position="10"/>
        <end position="23"/>
    </location>
</feature>
<dbReference type="Pfam" id="PF00926">
    <property type="entry name" value="DHBP_synthase"/>
    <property type="match status" value="1"/>
</dbReference>
<keyword evidence="1 6" id="KW-0686">Riboflavin biosynthesis</keyword>
<keyword evidence="9" id="KW-1185">Reference proteome</keyword>
<dbReference type="Gene3D" id="3.90.870.10">
    <property type="entry name" value="DHBP synthase"/>
    <property type="match status" value="1"/>
</dbReference>
<keyword evidence="5 6" id="KW-0456">Lyase</keyword>
<dbReference type="RefSeq" id="WP_211553728.1">
    <property type="nucleotide sequence ID" value="NZ_CP073695.1"/>
</dbReference>
<dbReference type="InterPro" id="IPR000422">
    <property type="entry name" value="DHBP_synthase_RibB"/>
</dbReference>
<comment type="similarity">
    <text evidence="6">Belongs to the DHBP synthase family.</text>
</comment>
<dbReference type="EMBL" id="CP073695">
    <property type="protein sequence ID" value="QUO47822.1"/>
    <property type="molecule type" value="Genomic_DNA"/>
</dbReference>
<dbReference type="InterPro" id="IPR017945">
    <property type="entry name" value="DHBP_synth_RibB-like_a/b_dom"/>
</dbReference>
<dbReference type="GO" id="GO:0046872">
    <property type="term" value="F:metal ion binding"/>
    <property type="evidence" value="ECO:0007669"/>
    <property type="project" value="UniProtKB-KW"/>
</dbReference>
<dbReference type="NCBIfam" id="TIGR00506">
    <property type="entry name" value="ribB"/>
    <property type="match status" value="1"/>
</dbReference>